<name>A0A061RRH5_9CHLO</name>
<protein>
    <submittedName>
        <fullName evidence="2">Uncharacterized protein</fullName>
    </submittedName>
</protein>
<evidence type="ECO:0000313" key="2">
    <source>
        <dbReference type="EMBL" id="JAC73300.1"/>
    </source>
</evidence>
<proteinExistence type="predicted"/>
<evidence type="ECO:0000256" key="1">
    <source>
        <dbReference type="SAM" id="MobiDB-lite"/>
    </source>
</evidence>
<sequence length="112" mass="12006">SHGANPSPAPSSGEHTEKVRWDAAPARAGVVELKNAPAHIVLLSYHAKGLAEDLSRLLRRSLLLQAFRDPQVGRDPGRRAFPSGSCGNGPMRGEGGLHVPSDRARDALWKAR</sequence>
<organism evidence="2">
    <name type="scientific">Tetraselmis sp. GSL018</name>
    <dbReference type="NCBI Taxonomy" id="582737"/>
    <lineage>
        <taxon>Eukaryota</taxon>
        <taxon>Viridiplantae</taxon>
        <taxon>Chlorophyta</taxon>
        <taxon>core chlorophytes</taxon>
        <taxon>Chlorodendrophyceae</taxon>
        <taxon>Chlorodendrales</taxon>
        <taxon>Chlorodendraceae</taxon>
        <taxon>Tetraselmis</taxon>
    </lineage>
</organism>
<gene>
    <name evidence="2" type="ORF">TSPGSL018_29210</name>
</gene>
<dbReference type="AlphaFoldDB" id="A0A061RRH5"/>
<feature type="non-terminal residue" evidence="2">
    <location>
        <position position="1"/>
    </location>
</feature>
<feature type="compositionally biased region" description="Basic and acidic residues" evidence="1">
    <location>
        <begin position="100"/>
        <end position="112"/>
    </location>
</feature>
<dbReference type="EMBL" id="GBEZ01012601">
    <property type="protein sequence ID" value="JAC73300.1"/>
    <property type="molecule type" value="Transcribed_RNA"/>
</dbReference>
<accession>A0A061RRH5</accession>
<feature type="region of interest" description="Disordered" evidence="1">
    <location>
        <begin position="1"/>
        <end position="21"/>
    </location>
</feature>
<feature type="region of interest" description="Disordered" evidence="1">
    <location>
        <begin position="71"/>
        <end position="112"/>
    </location>
</feature>
<feature type="compositionally biased region" description="Gly residues" evidence="1">
    <location>
        <begin position="86"/>
        <end position="96"/>
    </location>
</feature>
<reference evidence="2" key="1">
    <citation type="submission" date="2014-05" db="EMBL/GenBank/DDBJ databases">
        <title>The transcriptome of the halophilic microalga Tetraselmis sp. GSL018 isolated from the Great Salt Lake, Utah.</title>
        <authorList>
            <person name="Jinkerson R.E."/>
            <person name="D'Adamo S."/>
            <person name="Posewitz M.C."/>
        </authorList>
    </citation>
    <scope>NUCLEOTIDE SEQUENCE</scope>
    <source>
        <strain evidence="2">GSL018</strain>
    </source>
</reference>